<feature type="domain" description="N-acetyltransferase" evidence="3">
    <location>
        <begin position="14"/>
        <end position="163"/>
    </location>
</feature>
<accession>A0A401ZZY9</accession>
<dbReference type="InterPro" id="IPR016181">
    <property type="entry name" value="Acyl_CoA_acyltransferase"/>
</dbReference>
<keyword evidence="5" id="KW-1185">Reference proteome</keyword>
<dbReference type="OrthoDB" id="147954at2"/>
<dbReference type="CDD" id="cd04301">
    <property type="entry name" value="NAT_SF"/>
    <property type="match status" value="1"/>
</dbReference>
<dbReference type="InterPro" id="IPR050832">
    <property type="entry name" value="Bact_Acetyltransf"/>
</dbReference>
<dbReference type="SUPFAM" id="SSF55729">
    <property type="entry name" value="Acyl-CoA N-acyltransferases (Nat)"/>
    <property type="match status" value="2"/>
</dbReference>
<gene>
    <name evidence="4" type="ORF">KTT_22720</name>
</gene>
<comment type="caution">
    <text evidence="4">The sequence shown here is derived from an EMBL/GenBank/DDBJ whole genome shotgun (WGS) entry which is preliminary data.</text>
</comment>
<dbReference type="PROSITE" id="PS51186">
    <property type="entry name" value="GNAT"/>
    <property type="match status" value="2"/>
</dbReference>
<evidence type="ECO:0000256" key="1">
    <source>
        <dbReference type="ARBA" id="ARBA00022679"/>
    </source>
</evidence>
<dbReference type="Gene3D" id="3.40.630.30">
    <property type="match status" value="1"/>
</dbReference>
<dbReference type="AlphaFoldDB" id="A0A401ZZY9"/>
<dbReference type="Proteomes" id="UP000287352">
    <property type="component" value="Unassembled WGS sequence"/>
</dbReference>
<organism evidence="4 5">
    <name type="scientific">Tengunoibacter tsumagoiensis</name>
    <dbReference type="NCBI Taxonomy" id="2014871"/>
    <lineage>
        <taxon>Bacteria</taxon>
        <taxon>Bacillati</taxon>
        <taxon>Chloroflexota</taxon>
        <taxon>Ktedonobacteria</taxon>
        <taxon>Ktedonobacterales</taxon>
        <taxon>Dictyobacteraceae</taxon>
        <taxon>Tengunoibacter</taxon>
    </lineage>
</organism>
<evidence type="ECO:0000259" key="3">
    <source>
        <dbReference type="PROSITE" id="PS51186"/>
    </source>
</evidence>
<name>A0A401ZZY9_9CHLR</name>
<dbReference type="InterPro" id="IPR000182">
    <property type="entry name" value="GNAT_dom"/>
</dbReference>
<keyword evidence="1 4" id="KW-0808">Transferase</keyword>
<evidence type="ECO:0000313" key="4">
    <source>
        <dbReference type="EMBL" id="GCE12413.1"/>
    </source>
</evidence>
<feature type="domain" description="N-acetyltransferase" evidence="3">
    <location>
        <begin position="171"/>
        <end position="320"/>
    </location>
</feature>
<dbReference type="GO" id="GO:0016747">
    <property type="term" value="F:acyltransferase activity, transferring groups other than amino-acyl groups"/>
    <property type="evidence" value="ECO:0007669"/>
    <property type="project" value="InterPro"/>
</dbReference>
<proteinExistence type="predicted"/>
<keyword evidence="2" id="KW-0012">Acyltransferase</keyword>
<protein>
    <submittedName>
        <fullName evidence="4">GNAT family acetyltransferase</fullName>
    </submittedName>
</protein>
<evidence type="ECO:0000256" key="2">
    <source>
        <dbReference type="ARBA" id="ARBA00023315"/>
    </source>
</evidence>
<dbReference type="RefSeq" id="WP_126580041.1">
    <property type="nucleotide sequence ID" value="NZ_BIFR01000001.1"/>
</dbReference>
<dbReference type="Pfam" id="PF00583">
    <property type="entry name" value="Acetyltransf_1"/>
    <property type="match status" value="1"/>
</dbReference>
<dbReference type="PANTHER" id="PTHR43877">
    <property type="entry name" value="AMINOALKYLPHOSPHONATE N-ACETYLTRANSFERASE-RELATED-RELATED"/>
    <property type="match status" value="1"/>
</dbReference>
<sequence length="326" mass="37503">MTLQFPEGFFVRSATLDDVRSVTDFMRFCQQSEYGFALVSEADTLTLWTSPEVDLTHDTWLVFSLHDQIVAYLHLGHKNPLRLSVVLKVHPDSAHLGLQASLLKCVEERARQFIPQVRADARISLSISCSDPTTIYRQAIERAGFIYVRSNLRMEIEMNEPPPPVIWPEGITLRPFTLEMARAVHAADDEGFQDHWGYMPVPFETFQHEYITASKFDPTLWFLAFEDEKIVGCALCECREDRAWVNSLSVVRPWRQRGLGLALLHTAFGELYHRGERKVALEVDAQSLTGATRLYERAGMHKVRQFDRYEKELRAGRELSTQELEV</sequence>
<dbReference type="PANTHER" id="PTHR43877:SF2">
    <property type="entry name" value="AMINOALKYLPHOSPHONATE N-ACETYLTRANSFERASE-RELATED"/>
    <property type="match status" value="1"/>
</dbReference>
<evidence type="ECO:0000313" key="5">
    <source>
        <dbReference type="Proteomes" id="UP000287352"/>
    </source>
</evidence>
<dbReference type="EMBL" id="BIFR01000001">
    <property type="protein sequence ID" value="GCE12413.1"/>
    <property type="molecule type" value="Genomic_DNA"/>
</dbReference>
<reference evidence="5" key="1">
    <citation type="submission" date="2018-12" db="EMBL/GenBank/DDBJ databases">
        <title>Tengunoibacter tsumagoiensis gen. nov., sp. nov., Dictyobacter kobayashii sp. nov., D. alpinus sp. nov., and D. joshuensis sp. nov. and description of Dictyobacteraceae fam. nov. within the order Ktedonobacterales isolated from Tengu-no-mugimeshi.</title>
        <authorList>
            <person name="Wang C.M."/>
            <person name="Zheng Y."/>
            <person name="Sakai Y."/>
            <person name="Toyoda A."/>
            <person name="Minakuchi Y."/>
            <person name="Abe K."/>
            <person name="Yokota A."/>
            <person name="Yabe S."/>
        </authorList>
    </citation>
    <scope>NUCLEOTIDE SEQUENCE [LARGE SCALE GENOMIC DNA]</scope>
    <source>
        <strain evidence="5">Uno3</strain>
    </source>
</reference>